<dbReference type="GO" id="GO:0005524">
    <property type="term" value="F:ATP binding"/>
    <property type="evidence" value="ECO:0007669"/>
    <property type="project" value="UniProtKB-UniRule"/>
</dbReference>
<dbReference type="PANTHER" id="PTHR37018">
    <property type="entry name" value="CULTURE SPECIFIC PROTEIN, PUTATIVE (AFU_ORTHOLOGUE AFUA_2G00130)-RELATED"/>
    <property type="match status" value="1"/>
</dbReference>
<dbReference type="AlphaFoldDB" id="A0A1J6VX31"/>
<gene>
    <name evidence="5" type="ORF">BHE18_02660</name>
</gene>
<dbReference type="InterPro" id="IPR003135">
    <property type="entry name" value="ATP-grasp_carboxylate-amine"/>
</dbReference>
<dbReference type="Pfam" id="PF18604">
    <property type="entry name" value="PreAtp-grasp"/>
    <property type="match status" value="1"/>
</dbReference>
<proteinExistence type="predicted"/>
<dbReference type="Proteomes" id="UP000182062">
    <property type="component" value="Unassembled WGS sequence"/>
</dbReference>
<dbReference type="Pfam" id="PF02222">
    <property type="entry name" value="ATP-grasp"/>
    <property type="match status" value="1"/>
</dbReference>
<dbReference type="InterPro" id="IPR040754">
    <property type="entry name" value="PreAtp-grasp"/>
</dbReference>
<dbReference type="PANTHER" id="PTHR37018:SF1">
    <property type="entry name" value="CULTURE SPECIFIC PROTEIN, PUTATIVE (AFU_ORTHOLOGUE AFUA_2G00130)-RELATED"/>
    <property type="match status" value="1"/>
</dbReference>
<evidence type="ECO:0000313" key="5">
    <source>
        <dbReference type="EMBL" id="OIU69829.1"/>
    </source>
</evidence>
<reference evidence="5 6" key="1">
    <citation type="submission" date="2016-09" db="EMBL/GenBank/DDBJ databases">
        <title>Bacillus aquimaris SAMM genome sequence reveals colonization and biosurfactant production capacities.</title>
        <authorList>
            <person name="Waghmode S.R."/>
            <person name="Suryavanshi M.V."/>
        </authorList>
    </citation>
    <scope>NUCLEOTIDE SEQUENCE [LARGE SCALE GENOMIC DNA]</scope>
    <source>
        <strain evidence="5 6">SAMM</strain>
    </source>
</reference>
<dbReference type="InterPro" id="IPR053269">
    <property type="entry name" value="Asp-Met_ligase"/>
</dbReference>
<keyword evidence="1 3" id="KW-0547">Nucleotide-binding</keyword>
<dbReference type="EMBL" id="MINN01000117">
    <property type="protein sequence ID" value="OIU69829.1"/>
    <property type="molecule type" value="Genomic_DNA"/>
</dbReference>
<evidence type="ECO:0000256" key="2">
    <source>
        <dbReference type="ARBA" id="ARBA00022840"/>
    </source>
</evidence>
<evidence type="ECO:0000313" key="6">
    <source>
        <dbReference type="Proteomes" id="UP000182062"/>
    </source>
</evidence>
<evidence type="ECO:0000259" key="4">
    <source>
        <dbReference type="PROSITE" id="PS50975"/>
    </source>
</evidence>
<feature type="domain" description="ATP-grasp" evidence="4">
    <location>
        <begin position="171"/>
        <end position="377"/>
    </location>
</feature>
<dbReference type="InterPro" id="IPR011761">
    <property type="entry name" value="ATP-grasp"/>
</dbReference>
<dbReference type="SUPFAM" id="SSF56059">
    <property type="entry name" value="Glutathione synthetase ATP-binding domain-like"/>
    <property type="match status" value="1"/>
</dbReference>
<dbReference type="PROSITE" id="PS50975">
    <property type="entry name" value="ATP_GRASP"/>
    <property type="match status" value="1"/>
</dbReference>
<protein>
    <recommendedName>
        <fullName evidence="4">ATP-grasp domain-containing protein</fullName>
    </recommendedName>
</protein>
<name>A0A1J6VX31_9BACI</name>
<sequence>MYLTKTTFDRKLKKFLVNDEQATFIYINNFEVEEKWQHKELVSLPNISLGNSSSIVNRMEELGIFLAAEQDYVILKDFVDPHYKTYLNEQGFRLPNLLYVEENDPSLTITENILKCPKTIERLKSFGKDNVYLMPFGTSQLEERLSELTGIPLATPSAEISADVNSKIFSRMINERSNLEQIPGASCNSIQELEDSFSLLKHVLDNGGKLVIKEAMGVSGKGIVVIDSEKKFYQYLKLLKKSSQRNGSTKLSMVIEKWIDKACDINYQFIVSKEGYVDFNFAKESIVENGVHQGHIIPSRLDAKQLELLKKAAVKIGGLLHEAGYFGVAGVDAILSSDGKIYPNLEINARFNMSTYQTLIQEVCVSDKDAAIAKKINISTYNQLNFEDILFAAGDLLYSKESKKGLLVTNFATVNATRKDMNQHNDGRLYFMIIETNIERLQFIEDEFKNRLSTITGVSI</sequence>
<evidence type="ECO:0000256" key="1">
    <source>
        <dbReference type="ARBA" id="ARBA00022741"/>
    </source>
</evidence>
<dbReference type="OrthoDB" id="20966at2"/>
<organism evidence="5 6">
    <name type="scientific">Rossellomorea aquimaris</name>
    <dbReference type="NCBI Taxonomy" id="189382"/>
    <lineage>
        <taxon>Bacteria</taxon>
        <taxon>Bacillati</taxon>
        <taxon>Bacillota</taxon>
        <taxon>Bacilli</taxon>
        <taxon>Bacillales</taxon>
        <taxon>Bacillaceae</taxon>
        <taxon>Rossellomorea</taxon>
    </lineage>
</organism>
<keyword evidence="2 3" id="KW-0067">ATP-binding</keyword>
<dbReference type="GO" id="GO:0046872">
    <property type="term" value="F:metal ion binding"/>
    <property type="evidence" value="ECO:0007669"/>
    <property type="project" value="InterPro"/>
</dbReference>
<keyword evidence="6" id="KW-1185">Reference proteome</keyword>
<accession>A0A1J6VX31</accession>
<dbReference type="Gene3D" id="3.30.470.20">
    <property type="entry name" value="ATP-grasp fold, B domain"/>
    <property type="match status" value="1"/>
</dbReference>
<comment type="caution">
    <text evidence="5">The sequence shown here is derived from an EMBL/GenBank/DDBJ whole genome shotgun (WGS) entry which is preliminary data.</text>
</comment>
<evidence type="ECO:0000256" key="3">
    <source>
        <dbReference type="PROSITE-ProRule" id="PRU00409"/>
    </source>
</evidence>